<keyword evidence="2" id="KW-0231">Viral genome packaging</keyword>
<evidence type="ECO:0000313" key="4">
    <source>
        <dbReference type="EMBL" id="DAD93449.1"/>
    </source>
</evidence>
<dbReference type="Gene3D" id="1.10.10.1400">
    <property type="entry name" value="Terminase, small subunit, N-terminal DNA-binding domain, HTH motif"/>
    <property type="match status" value="1"/>
</dbReference>
<dbReference type="GO" id="GO:0051276">
    <property type="term" value="P:chromosome organization"/>
    <property type="evidence" value="ECO:0007669"/>
    <property type="project" value="InterPro"/>
</dbReference>
<evidence type="ECO:0000256" key="2">
    <source>
        <dbReference type="ARBA" id="ARBA00023219"/>
    </source>
</evidence>
<keyword evidence="1" id="KW-1188">Viral release from host cell</keyword>
<evidence type="ECO:0000256" key="1">
    <source>
        <dbReference type="ARBA" id="ARBA00022612"/>
    </source>
</evidence>
<dbReference type="InterPro" id="IPR018925">
    <property type="entry name" value="XtmA-like_N"/>
</dbReference>
<dbReference type="Pfam" id="PF10668">
    <property type="entry name" value="Phage_terminase"/>
    <property type="match status" value="1"/>
</dbReference>
<dbReference type="EMBL" id="BK015160">
    <property type="protein sequence ID" value="DAD93449.1"/>
    <property type="molecule type" value="Genomic_DNA"/>
</dbReference>
<dbReference type="InterPro" id="IPR052404">
    <property type="entry name" value="SPP1-like_terminase"/>
</dbReference>
<dbReference type="InterPro" id="IPR038713">
    <property type="entry name" value="Terminase_Gp1_N_sf"/>
</dbReference>
<reference evidence="4" key="1">
    <citation type="journal article" date="2021" name="Proc. Natl. Acad. Sci. U.S.A.">
        <title>A Catalog of Tens of Thousands of Viruses from Human Metagenomes Reveals Hidden Associations with Chronic Diseases.</title>
        <authorList>
            <person name="Tisza M.J."/>
            <person name="Buck C.B."/>
        </authorList>
    </citation>
    <scope>NUCLEOTIDE SEQUENCE</scope>
    <source>
        <strain evidence="4">Ct0wg9</strain>
    </source>
</reference>
<dbReference type="InterPro" id="IPR005335">
    <property type="entry name" value="Terminase_ssu"/>
</dbReference>
<accession>A0A8S5NFL6</accession>
<feature type="domain" description="PBSX phage terminase small subunit-like N-terminal" evidence="3">
    <location>
        <begin position="6"/>
        <end position="53"/>
    </location>
</feature>
<dbReference type="PANTHER" id="PTHR41328">
    <property type="entry name" value="TERMINASE SMALL SUBUNIT-RELATED"/>
    <property type="match status" value="1"/>
</dbReference>
<proteinExistence type="predicted"/>
<organism evidence="4">
    <name type="scientific">Myoviridae sp. ct0wg9</name>
    <dbReference type="NCBI Taxonomy" id="2826600"/>
    <lineage>
        <taxon>Viruses</taxon>
        <taxon>Duplodnaviria</taxon>
        <taxon>Heunggongvirae</taxon>
        <taxon>Uroviricota</taxon>
        <taxon>Caudoviricetes</taxon>
    </lineage>
</organism>
<sequence>MIFLARAPNEKVDNAKKLYLKGEKLIDIANELELPEGTVRRWKKTYQWDSERSEKNSERSFKTSVKKKKTVAKEVKHVMENTELTDKQRLFCLHYIKCFNATKAYQKAYGCSCETAMVAGPRMLGNVRVRNEITNLKQNRYQKEFLSEADIFQKYMDIAFADITDFLDFGTEEVPVMALYGPVKIKDPETGEEKTLTKTVNTVYFKPSSEVDGSILAEVKQGKDGASIKLADRMKALEWLSKHMNIATDEQKARIEQIHAQTELLKAKVQADDIEEAADDGFLEALKDTAASDWEDGSSEED</sequence>
<name>A0A8S5NFL6_9CAUD</name>
<protein>
    <submittedName>
        <fullName evidence="4">Terminase small subunit</fullName>
    </submittedName>
</protein>
<evidence type="ECO:0000259" key="3">
    <source>
        <dbReference type="Pfam" id="PF10668"/>
    </source>
</evidence>
<dbReference type="PANTHER" id="PTHR41328:SF3">
    <property type="entry name" value="PBSX PHAGE TERMINASE SMALL SUBUNIT"/>
    <property type="match status" value="1"/>
</dbReference>
<dbReference type="Pfam" id="PF03592">
    <property type="entry name" value="Terminase_2"/>
    <property type="match status" value="1"/>
</dbReference>